<dbReference type="PIRSF" id="PIRSF000303">
    <property type="entry name" value="Glutathion_perox"/>
    <property type="match status" value="1"/>
</dbReference>
<keyword evidence="6" id="KW-0732">Signal</keyword>
<dbReference type="EMBL" id="BMDE01000003">
    <property type="protein sequence ID" value="GGH91846.1"/>
    <property type="molecule type" value="Genomic_DNA"/>
</dbReference>
<dbReference type="InterPro" id="IPR013766">
    <property type="entry name" value="Thioredoxin_domain"/>
</dbReference>
<reference evidence="10" key="3">
    <citation type="submission" date="2017-12" db="EMBL/GenBank/DDBJ databases">
        <authorList>
            <person name="Yu X.-Y."/>
        </authorList>
    </citation>
    <scope>NUCLEOTIDE SEQUENCE [LARGE SCALE GENOMIC DNA]</scope>
    <source>
        <strain evidence="10">ZYSR67-Z</strain>
    </source>
</reference>
<evidence type="ECO:0000313" key="10">
    <source>
        <dbReference type="Proteomes" id="UP000242861"/>
    </source>
</evidence>
<gene>
    <name evidence="9" type="ORF">CW360_01955</name>
    <name evidence="8" type="ORF">GCM10007363_12730</name>
</gene>
<dbReference type="Proteomes" id="UP000655550">
    <property type="component" value="Unassembled WGS sequence"/>
</dbReference>
<accession>A0A2I0CT28</accession>
<sequence length="182" mass="20228">MKRLRCVAGLLCLAWGSLQAAECPPLLQQQLPKLRSQETLDLCQFTGKALLVVNTASHCGFTSQFKGLEALYQEFRGEGLEVLGVPSDDFFQEANDQEETATVCYVNYGVTFSMSQPQSVRGSQATPLFRQLAEQSGTAPKWNFYKYVVDRQGQVVAAFNSKTAPDDPRLREALRRALDSQP</sequence>
<dbReference type="CDD" id="cd00340">
    <property type="entry name" value="GSH_Peroxidase"/>
    <property type="match status" value="1"/>
</dbReference>
<reference evidence="8" key="1">
    <citation type="journal article" date="2014" name="Int. J. Syst. Evol. Microbiol.">
        <title>Complete genome of a new Firmicutes species belonging to the dominant human colonic microbiota ('Ruminococcus bicirculans') reveals two chromosomes and a selective capacity to utilize plant glucans.</title>
        <authorList>
            <consortium name="NISC Comparative Sequencing Program"/>
            <person name="Wegmann U."/>
            <person name="Louis P."/>
            <person name="Goesmann A."/>
            <person name="Henrissat B."/>
            <person name="Duncan S.H."/>
            <person name="Flint H.J."/>
        </authorList>
    </citation>
    <scope>NUCLEOTIDE SEQUENCE</scope>
    <source>
        <strain evidence="8">CCM 8778</strain>
    </source>
</reference>
<comment type="caution">
    <text evidence="9">The sequence shown here is derived from an EMBL/GenBank/DDBJ whole genome shotgun (WGS) entry which is preliminary data.</text>
</comment>
<dbReference type="Gene3D" id="3.40.30.10">
    <property type="entry name" value="Glutaredoxin"/>
    <property type="match status" value="1"/>
</dbReference>
<feature type="chain" id="PRO_5014151292" description="Glutathione peroxidase" evidence="6">
    <location>
        <begin position="21"/>
        <end position="182"/>
    </location>
</feature>
<dbReference type="Pfam" id="PF00255">
    <property type="entry name" value="GSHPx"/>
    <property type="match status" value="1"/>
</dbReference>
<protein>
    <recommendedName>
        <fullName evidence="5">Glutathione peroxidase</fullName>
    </recommendedName>
</protein>
<feature type="domain" description="Thioredoxin" evidence="7">
    <location>
        <begin position="25"/>
        <end position="182"/>
    </location>
</feature>
<dbReference type="InterPro" id="IPR029759">
    <property type="entry name" value="GPX_AS"/>
</dbReference>
<evidence type="ECO:0000256" key="3">
    <source>
        <dbReference type="ARBA" id="ARBA00023002"/>
    </source>
</evidence>
<evidence type="ECO:0000256" key="5">
    <source>
        <dbReference type="RuleBase" id="RU000499"/>
    </source>
</evidence>
<dbReference type="RefSeq" id="WP_093986895.1">
    <property type="nucleotide sequence ID" value="NZ_BMDE01000003.1"/>
</dbReference>
<organism evidence="9 10">
    <name type="scientific">Pseudomonas fluvialis</name>
    <dbReference type="NCBI Taxonomy" id="1793966"/>
    <lineage>
        <taxon>Bacteria</taxon>
        <taxon>Pseudomonadati</taxon>
        <taxon>Pseudomonadota</taxon>
        <taxon>Gammaproteobacteria</taxon>
        <taxon>Pseudomonadales</taxon>
        <taxon>Pseudomonadaceae</taxon>
        <taxon>Pseudomonas</taxon>
    </lineage>
</organism>
<proteinExistence type="inferred from homology"/>
<evidence type="ECO:0000259" key="7">
    <source>
        <dbReference type="PROSITE" id="PS51352"/>
    </source>
</evidence>
<evidence type="ECO:0000313" key="9">
    <source>
        <dbReference type="EMBL" id="PKF72507.1"/>
    </source>
</evidence>
<keyword evidence="3 5" id="KW-0560">Oxidoreductase</keyword>
<dbReference type="GO" id="GO:0034599">
    <property type="term" value="P:cellular response to oxidative stress"/>
    <property type="evidence" value="ECO:0007669"/>
    <property type="project" value="TreeGrafter"/>
</dbReference>
<evidence type="ECO:0000313" key="11">
    <source>
        <dbReference type="Proteomes" id="UP000655550"/>
    </source>
</evidence>
<evidence type="ECO:0000256" key="2">
    <source>
        <dbReference type="ARBA" id="ARBA00022559"/>
    </source>
</evidence>
<dbReference type="EMBL" id="PIYS01000003">
    <property type="protein sequence ID" value="PKF72507.1"/>
    <property type="molecule type" value="Genomic_DNA"/>
</dbReference>
<reference evidence="11" key="4">
    <citation type="journal article" date="2019" name="Int. J. Syst. Evol. Microbiol.">
        <title>The Global Catalogue of Microorganisms (GCM) 10K type strain sequencing project: providing services to taxonomists for standard genome sequencing and annotation.</title>
        <authorList>
            <consortium name="The Broad Institute Genomics Platform"/>
            <consortium name="The Broad Institute Genome Sequencing Center for Infectious Disease"/>
            <person name="Wu L."/>
            <person name="Ma J."/>
        </authorList>
    </citation>
    <scope>NUCLEOTIDE SEQUENCE [LARGE SCALE GENOMIC DNA]</scope>
    <source>
        <strain evidence="11">CCM 8778</strain>
    </source>
</reference>
<feature type="signal peptide" evidence="6">
    <location>
        <begin position="1"/>
        <end position="20"/>
    </location>
</feature>
<dbReference type="GO" id="GO:0004601">
    <property type="term" value="F:peroxidase activity"/>
    <property type="evidence" value="ECO:0007669"/>
    <property type="project" value="UniProtKB-KW"/>
</dbReference>
<evidence type="ECO:0000313" key="8">
    <source>
        <dbReference type="EMBL" id="GGH91846.1"/>
    </source>
</evidence>
<reference evidence="9" key="2">
    <citation type="submission" date="2017-12" db="EMBL/GenBank/DDBJ databases">
        <authorList>
            <person name="Hurst M.R.H."/>
        </authorList>
    </citation>
    <scope>NUCLEOTIDE SEQUENCE [LARGE SCALE GENOMIC DNA]</scope>
    <source>
        <strain evidence="9">ZYSR67-Z</strain>
    </source>
</reference>
<dbReference type="PROSITE" id="PS51352">
    <property type="entry name" value="THIOREDOXIN_2"/>
    <property type="match status" value="1"/>
</dbReference>
<dbReference type="Proteomes" id="UP000242861">
    <property type="component" value="Unassembled WGS sequence"/>
</dbReference>
<dbReference type="PROSITE" id="PS51355">
    <property type="entry name" value="GLUTATHIONE_PEROXID_3"/>
    <property type="match status" value="1"/>
</dbReference>
<comment type="similarity">
    <text evidence="1 5">Belongs to the glutathione peroxidase family.</text>
</comment>
<dbReference type="SUPFAM" id="SSF52833">
    <property type="entry name" value="Thioredoxin-like"/>
    <property type="match status" value="1"/>
</dbReference>
<dbReference type="PANTHER" id="PTHR11592:SF44">
    <property type="entry name" value="GLUTATHIONE PEROXIDASE"/>
    <property type="match status" value="1"/>
</dbReference>
<dbReference type="InterPro" id="IPR000889">
    <property type="entry name" value="Glutathione_peroxidase"/>
</dbReference>
<evidence type="ECO:0000256" key="1">
    <source>
        <dbReference type="ARBA" id="ARBA00006926"/>
    </source>
</evidence>
<evidence type="ECO:0000256" key="6">
    <source>
        <dbReference type="SAM" id="SignalP"/>
    </source>
</evidence>
<feature type="active site" evidence="4">
    <location>
        <position position="59"/>
    </location>
</feature>
<reference evidence="8" key="5">
    <citation type="submission" date="2024-05" db="EMBL/GenBank/DDBJ databases">
        <authorList>
            <person name="Sun Q."/>
            <person name="Sedlacek I."/>
        </authorList>
    </citation>
    <scope>NUCLEOTIDE SEQUENCE</scope>
    <source>
        <strain evidence="8">CCM 8778</strain>
    </source>
</reference>
<evidence type="ECO:0000256" key="4">
    <source>
        <dbReference type="PIRSR" id="PIRSR000303-1"/>
    </source>
</evidence>
<dbReference type="PROSITE" id="PS00460">
    <property type="entry name" value="GLUTATHIONE_PEROXID_1"/>
    <property type="match status" value="1"/>
</dbReference>
<dbReference type="InterPro" id="IPR036249">
    <property type="entry name" value="Thioredoxin-like_sf"/>
</dbReference>
<dbReference type="AlphaFoldDB" id="A0A2I0CT28"/>
<dbReference type="PRINTS" id="PR01011">
    <property type="entry name" value="GLUTPROXDASE"/>
</dbReference>
<keyword evidence="2 5" id="KW-0575">Peroxidase</keyword>
<dbReference type="PANTHER" id="PTHR11592">
    <property type="entry name" value="GLUTATHIONE PEROXIDASE"/>
    <property type="match status" value="1"/>
</dbReference>
<keyword evidence="11" id="KW-1185">Reference proteome</keyword>
<name>A0A2I0CT28_9PSED</name>